<dbReference type="EMBL" id="JAACXV010000152">
    <property type="protein sequence ID" value="KAF7282890.1"/>
    <property type="molecule type" value="Genomic_DNA"/>
</dbReference>
<dbReference type="Proteomes" id="UP000625711">
    <property type="component" value="Unassembled WGS sequence"/>
</dbReference>
<name>A0A834IL84_RHYFE</name>
<sequence>MRRKKVAQEGGRGGGLCAEQRGKKSLRYFTVYYADGDSPRRKNQDNNVEDSLKHFLPLISVNFHFSTPA</sequence>
<reference evidence="1" key="1">
    <citation type="submission" date="2020-08" db="EMBL/GenBank/DDBJ databases">
        <title>Genome sequencing and assembly of the red palm weevil Rhynchophorus ferrugineus.</title>
        <authorList>
            <person name="Dias G.B."/>
            <person name="Bergman C.M."/>
            <person name="Manee M."/>
        </authorList>
    </citation>
    <scope>NUCLEOTIDE SEQUENCE</scope>
    <source>
        <strain evidence="1">AA-2017</strain>
        <tissue evidence="1">Whole larva</tissue>
    </source>
</reference>
<comment type="caution">
    <text evidence="1">The sequence shown here is derived from an EMBL/GenBank/DDBJ whole genome shotgun (WGS) entry which is preliminary data.</text>
</comment>
<organism evidence="1 2">
    <name type="scientific">Rhynchophorus ferrugineus</name>
    <name type="common">Red palm weevil</name>
    <name type="synonym">Curculio ferrugineus</name>
    <dbReference type="NCBI Taxonomy" id="354439"/>
    <lineage>
        <taxon>Eukaryota</taxon>
        <taxon>Metazoa</taxon>
        <taxon>Ecdysozoa</taxon>
        <taxon>Arthropoda</taxon>
        <taxon>Hexapoda</taxon>
        <taxon>Insecta</taxon>
        <taxon>Pterygota</taxon>
        <taxon>Neoptera</taxon>
        <taxon>Endopterygota</taxon>
        <taxon>Coleoptera</taxon>
        <taxon>Polyphaga</taxon>
        <taxon>Cucujiformia</taxon>
        <taxon>Curculionidae</taxon>
        <taxon>Dryophthorinae</taxon>
        <taxon>Rhynchophorus</taxon>
    </lineage>
</organism>
<gene>
    <name evidence="1" type="ORF">GWI33_001838</name>
</gene>
<accession>A0A834IL84</accession>
<keyword evidence="2" id="KW-1185">Reference proteome</keyword>
<evidence type="ECO:0000313" key="1">
    <source>
        <dbReference type="EMBL" id="KAF7282890.1"/>
    </source>
</evidence>
<dbReference type="AlphaFoldDB" id="A0A834IL84"/>
<proteinExistence type="predicted"/>
<protein>
    <submittedName>
        <fullName evidence="1">Uncharacterized protein</fullName>
    </submittedName>
</protein>
<evidence type="ECO:0000313" key="2">
    <source>
        <dbReference type="Proteomes" id="UP000625711"/>
    </source>
</evidence>